<dbReference type="PANTHER" id="PTHR11040:SF211">
    <property type="entry name" value="ZINC TRANSPORTER ZIP11"/>
    <property type="match status" value="1"/>
</dbReference>
<comment type="subcellular location">
    <subcellularLocation>
        <location evidence="1">Cell membrane</location>
        <topology evidence="1">Multi-pass membrane protein</topology>
    </subcellularLocation>
</comment>
<keyword evidence="7 8" id="KW-0472">Membrane</keyword>
<reference evidence="10" key="1">
    <citation type="submission" date="2019-11" db="EMBL/GenBank/DDBJ databases">
        <title>Genome sequence of Heliorestis convoluta strain HH, an alkaliphilic and minimalistic phototrophic bacterium from a soda lake in Egypt.</title>
        <authorList>
            <person name="Dewey E.D."/>
            <person name="Stokes L.M."/>
            <person name="Burchell B.M."/>
            <person name="Shaffer K.N."/>
            <person name="Huntington A.M."/>
            <person name="Baker J.M."/>
            <person name="Nadendla S."/>
            <person name="Giglio M.G."/>
            <person name="Touchman J.W."/>
            <person name="Blankenship R.E."/>
            <person name="Madigan M.T."/>
            <person name="Sattley W.M."/>
        </authorList>
    </citation>
    <scope>NUCLEOTIDE SEQUENCE [LARGE SCALE GENOMIC DNA]</scope>
    <source>
        <strain evidence="10">HH</strain>
    </source>
</reference>
<keyword evidence="6 8" id="KW-1133">Transmembrane helix</keyword>
<dbReference type="GO" id="GO:0005886">
    <property type="term" value="C:plasma membrane"/>
    <property type="evidence" value="ECO:0007669"/>
    <property type="project" value="UniProtKB-SubCell"/>
</dbReference>
<evidence type="ECO:0000256" key="8">
    <source>
        <dbReference type="SAM" id="Phobius"/>
    </source>
</evidence>
<feature type="transmembrane region" description="Helical" evidence="8">
    <location>
        <begin position="6"/>
        <end position="25"/>
    </location>
</feature>
<organism evidence="9 10">
    <name type="scientific">Heliorestis convoluta</name>
    <dbReference type="NCBI Taxonomy" id="356322"/>
    <lineage>
        <taxon>Bacteria</taxon>
        <taxon>Bacillati</taxon>
        <taxon>Bacillota</taxon>
        <taxon>Clostridia</taxon>
        <taxon>Eubacteriales</taxon>
        <taxon>Heliobacteriaceae</taxon>
        <taxon>Heliorestis</taxon>
    </lineage>
</organism>
<evidence type="ECO:0000313" key="10">
    <source>
        <dbReference type="Proteomes" id="UP000366051"/>
    </source>
</evidence>
<dbReference type="AlphaFoldDB" id="A0A5Q2N8Q3"/>
<gene>
    <name evidence="9" type="ORF">FTV88_2537</name>
</gene>
<feature type="transmembrane region" description="Helical" evidence="8">
    <location>
        <begin position="167"/>
        <end position="188"/>
    </location>
</feature>
<dbReference type="Proteomes" id="UP000366051">
    <property type="component" value="Chromosome"/>
</dbReference>
<feature type="transmembrane region" description="Helical" evidence="8">
    <location>
        <begin position="223"/>
        <end position="242"/>
    </location>
</feature>
<comment type="similarity">
    <text evidence="2">Belongs to the ZIP transporter (TC 2.A.5) family.</text>
</comment>
<proteinExistence type="inferred from homology"/>
<keyword evidence="5" id="KW-0862">Zinc</keyword>
<dbReference type="GO" id="GO:0005385">
    <property type="term" value="F:zinc ion transmembrane transporter activity"/>
    <property type="evidence" value="ECO:0007669"/>
    <property type="project" value="TreeGrafter"/>
</dbReference>
<evidence type="ECO:0000256" key="5">
    <source>
        <dbReference type="ARBA" id="ARBA00022833"/>
    </source>
</evidence>
<feature type="transmembrane region" description="Helical" evidence="8">
    <location>
        <begin position="32"/>
        <end position="52"/>
    </location>
</feature>
<name>A0A5Q2N8Q3_9FIRM</name>
<dbReference type="InterPro" id="IPR003689">
    <property type="entry name" value="ZIP"/>
</dbReference>
<dbReference type="OrthoDB" id="9787346at2"/>
<evidence type="ECO:0000256" key="4">
    <source>
        <dbReference type="ARBA" id="ARBA00022692"/>
    </source>
</evidence>
<evidence type="ECO:0000256" key="1">
    <source>
        <dbReference type="ARBA" id="ARBA00004651"/>
    </source>
</evidence>
<keyword evidence="3" id="KW-1003">Cell membrane</keyword>
<evidence type="ECO:0000256" key="3">
    <source>
        <dbReference type="ARBA" id="ARBA00022475"/>
    </source>
</evidence>
<evidence type="ECO:0000256" key="2">
    <source>
        <dbReference type="ARBA" id="ARBA00006939"/>
    </source>
</evidence>
<accession>A0A5Q2N8Q3</accession>
<feature type="transmembrane region" description="Helical" evidence="8">
    <location>
        <begin position="58"/>
        <end position="83"/>
    </location>
</feature>
<dbReference type="EMBL" id="CP045875">
    <property type="protein sequence ID" value="QGG48630.1"/>
    <property type="molecule type" value="Genomic_DNA"/>
</dbReference>
<evidence type="ECO:0000256" key="6">
    <source>
        <dbReference type="ARBA" id="ARBA00022989"/>
    </source>
</evidence>
<dbReference type="Pfam" id="PF02535">
    <property type="entry name" value="Zip"/>
    <property type="match status" value="1"/>
</dbReference>
<dbReference type="KEGG" id="hcv:FTV88_2537"/>
<dbReference type="PANTHER" id="PTHR11040">
    <property type="entry name" value="ZINC/IRON TRANSPORTER"/>
    <property type="match status" value="1"/>
</dbReference>
<dbReference type="RefSeq" id="WP_153725763.1">
    <property type="nucleotide sequence ID" value="NZ_CP045875.1"/>
</dbReference>
<evidence type="ECO:0000313" key="9">
    <source>
        <dbReference type="EMBL" id="QGG48630.1"/>
    </source>
</evidence>
<keyword evidence="10" id="KW-1185">Reference proteome</keyword>
<sequence length="247" mass="25693">MSEVFLASLLAGSATLLGAIPLLFLRRIPHRAQDIFLGFAAGVMIAASFTLLGEGMEIGGSFLLVIGGLLMGAIFVAVLGAYLPDDLFGRFLKLPQSGKGELTLAWLTFTAITLHNIPEGLVVGVGYGSGDEALGLLMAVTIGIQNAPEGLVIAAPLRQKGVPISRILLLVAFAGLVEPIAALFGFWAVDVVSGLLPLALGFAGGAMLYVTSKELIPESHGHGYVQTATFALLFGVITMLSLEALLF</sequence>
<evidence type="ECO:0000256" key="7">
    <source>
        <dbReference type="ARBA" id="ARBA00023136"/>
    </source>
</evidence>
<protein>
    <submittedName>
        <fullName evidence="9">Divalent heavy-metal cation transporter</fullName>
    </submittedName>
</protein>
<keyword evidence="4 8" id="KW-0812">Transmembrane</keyword>